<dbReference type="AlphaFoldDB" id="A0A4S8MV55"/>
<evidence type="ECO:0000313" key="1">
    <source>
        <dbReference type="EMBL" id="THV06995.1"/>
    </source>
</evidence>
<name>A0A4S8MV55_DENBC</name>
<proteinExistence type="predicted"/>
<keyword evidence="2" id="KW-1185">Reference proteome</keyword>
<gene>
    <name evidence="1" type="ORF">K435DRAFT_960212</name>
</gene>
<reference evidence="1 2" key="1">
    <citation type="journal article" date="2019" name="Nat. Ecol. Evol.">
        <title>Megaphylogeny resolves global patterns of mushroom evolution.</title>
        <authorList>
            <person name="Varga T."/>
            <person name="Krizsan K."/>
            <person name="Foldi C."/>
            <person name="Dima B."/>
            <person name="Sanchez-Garcia M."/>
            <person name="Sanchez-Ramirez S."/>
            <person name="Szollosi G.J."/>
            <person name="Szarkandi J.G."/>
            <person name="Papp V."/>
            <person name="Albert L."/>
            <person name="Andreopoulos W."/>
            <person name="Angelini C."/>
            <person name="Antonin V."/>
            <person name="Barry K.W."/>
            <person name="Bougher N.L."/>
            <person name="Buchanan P."/>
            <person name="Buyck B."/>
            <person name="Bense V."/>
            <person name="Catcheside P."/>
            <person name="Chovatia M."/>
            <person name="Cooper J."/>
            <person name="Damon W."/>
            <person name="Desjardin D."/>
            <person name="Finy P."/>
            <person name="Geml J."/>
            <person name="Haridas S."/>
            <person name="Hughes K."/>
            <person name="Justo A."/>
            <person name="Karasinski D."/>
            <person name="Kautmanova I."/>
            <person name="Kiss B."/>
            <person name="Kocsube S."/>
            <person name="Kotiranta H."/>
            <person name="LaButti K.M."/>
            <person name="Lechner B.E."/>
            <person name="Liimatainen K."/>
            <person name="Lipzen A."/>
            <person name="Lukacs Z."/>
            <person name="Mihaltcheva S."/>
            <person name="Morgado L.N."/>
            <person name="Niskanen T."/>
            <person name="Noordeloos M.E."/>
            <person name="Ohm R.A."/>
            <person name="Ortiz-Santana B."/>
            <person name="Ovrebo C."/>
            <person name="Racz N."/>
            <person name="Riley R."/>
            <person name="Savchenko A."/>
            <person name="Shiryaev A."/>
            <person name="Soop K."/>
            <person name="Spirin V."/>
            <person name="Szebenyi C."/>
            <person name="Tomsovsky M."/>
            <person name="Tulloss R.E."/>
            <person name="Uehling J."/>
            <person name="Grigoriev I.V."/>
            <person name="Vagvolgyi C."/>
            <person name="Papp T."/>
            <person name="Martin F.M."/>
            <person name="Miettinen O."/>
            <person name="Hibbett D.S."/>
            <person name="Nagy L.G."/>
        </authorList>
    </citation>
    <scope>NUCLEOTIDE SEQUENCE [LARGE SCALE GENOMIC DNA]</scope>
    <source>
        <strain evidence="1 2">CBS 962.96</strain>
    </source>
</reference>
<protein>
    <submittedName>
        <fullName evidence="1">Uncharacterized protein</fullName>
    </submittedName>
</protein>
<sequence>MTVVTELKAQGLLTPYDNDWEDFRKAYWGKPEKEDELRATRLLVLPTFIPEVLLIPVGTVGRNGETSFVYVRDEYIFLYDRLCEAYQKKTPGFVVTGDRGIGKSLFNLYGMARQFMEEKTVVYCPSGSLAAMPLIFDASGTYKLNRNYEREYLLYKPPIWCFHDTPDVWENSEKSPPNDKLGCCFLIFVSPDKKQCEPLLYGSTLPFGLLYMNPWNDADELNHFLEVQGFPEEPAYYEVVGPSIRDYLRCVEEKSSEWFKKKVQEYFTVIGGQERLAQMSRPAPILLAVTRDEDNYRGSKAKFKSPWIENLFMQEMPLFPLTLAEEIFDDFSRAGGDASTGPLFERIAGHYLTGEEWTFRHFGDFCSLKESVPGSRKFDTFAMPTVLLKITERRPYHYENVIDHLDIDHTLLAIPQNSDNALFYAVAFEVSKSKGIVVWIFQTTVISEHAGSNQGYTALQQIKEKVEKKNSKFQFRYVLVVPGAWLGEKRKVSWTLPPDQDGGHEWVRGEVYVQFIHV</sequence>
<accession>A0A4S8MV55</accession>
<organism evidence="1 2">
    <name type="scientific">Dendrothele bispora (strain CBS 962.96)</name>
    <dbReference type="NCBI Taxonomy" id="1314807"/>
    <lineage>
        <taxon>Eukaryota</taxon>
        <taxon>Fungi</taxon>
        <taxon>Dikarya</taxon>
        <taxon>Basidiomycota</taxon>
        <taxon>Agaricomycotina</taxon>
        <taxon>Agaricomycetes</taxon>
        <taxon>Agaricomycetidae</taxon>
        <taxon>Agaricales</taxon>
        <taxon>Agaricales incertae sedis</taxon>
        <taxon>Dendrothele</taxon>
    </lineage>
</organism>
<evidence type="ECO:0000313" key="2">
    <source>
        <dbReference type="Proteomes" id="UP000297245"/>
    </source>
</evidence>
<dbReference type="EMBL" id="ML179040">
    <property type="protein sequence ID" value="THV06995.1"/>
    <property type="molecule type" value="Genomic_DNA"/>
</dbReference>
<dbReference type="Proteomes" id="UP000297245">
    <property type="component" value="Unassembled WGS sequence"/>
</dbReference>
<dbReference type="OrthoDB" id="2340858at2759"/>